<feature type="compositionally biased region" description="Low complexity" evidence="1">
    <location>
        <begin position="26"/>
        <end position="48"/>
    </location>
</feature>
<sequence>MGQPLTFDLPAFRGGSNDLGDKGTQAGSDLSSGVSSALSPPGASSPVGNQISMLTGQLQVGLSPAGPALSNGATDLNGTTQQGMSSIESQDAQNAAGFQNGGTPGQGLAGSDVAGQLDPESIDEEAKAKAEEMLGGDQSQQMMQQVMQMGMQTGSQIAQQLSQQLSQIGSKVGEAVGKAGEQVGQLVSKVAESASAEVSAPDLGLDGLGAGGGGFGGGGGGGGMDPGTTMPAGLEGPITPMNGSSALQASALQAPGGGSPAGAAGSRMPMMPMMPMHGMHGGNKQGGGESSKRDPAIFPEDKLYDGPPGVEQTFGAIPEIESEEPPFGTAGGSTSSGH</sequence>
<reference evidence="2 3" key="1">
    <citation type="submission" date="2019-04" db="EMBL/GenBank/DDBJ databases">
        <title>Draft, Whole-Genome Sequence of the Anthracene-degrading Mycobacterium frederiksbergense LB501T, Isolated from a Polycyclic Aromatic Hydrocarbon (PAH)-Contaminated Soil.</title>
        <authorList>
            <person name="Augelletti F."/>
        </authorList>
    </citation>
    <scope>NUCLEOTIDE SEQUENCE [LARGE SCALE GENOMIC DNA]</scope>
    <source>
        <strain evidence="2 3">LB 501T</strain>
        <plasmid evidence="2 3">unnamed1</plasmid>
    </source>
</reference>
<gene>
    <name evidence="2" type="ORF">EXE63_00835</name>
</gene>
<feature type="region of interest" description="Disordered" evidence="1">
    <location>
        <begin position="1"/>
        <end position="49"/>
    </location>
</feature>
<dbReference type="KEGG" id="mfre:EXE63_00835"/>
<feature type="compositionally biased region" description="Polar residues" evidence="1">
    <location>
        <begin position="71"/>
        <end position="97"/>
    </location>
</feature>
<feature type="region of interest" description="Disordered" evidence="1">
    <location>
        <begin position="65"/>
        <end position="135"/>
    </location>
</feature>
<accession>A0A6H0RYQ9</accession>
<feature type="compositionally biased region" description="Basic and acidic residues" evidence="1">
    <location>
        <begin position="290"/>
        <end position="304"/>
    </location>
</feature>
<feature type="compositionally biased region" description="Gly residues" evidence="1">
    <location>
        <begin position="279"/>
        <end position="289"/>
    </location>
</feature>
<dbReference type="Proteomes" id="UP000501849">
    <property type="component" value="Plasmid unnamed1"/>
</dbReference>
<geneLocation type="plasmid" evidence="2 3">
    <name>unnamed1</name>
</geneLocation>
<evidence type="ECO:0000313" key="3">
    <source>
        <dbReference type="Proteomes" id="UP000501849"/>
    </source>
</evidence>
<keyword evidence="3" id="KW-1185">Reference proteome</keyword>
<proteinExistence type="predicted"/>
<dbReference type="RefSeq" id="WP_168140404.1">
    <property type="nucleotide sequence ID" value="NZ_CP038797.1"/>
</dbReference>
<organism evidence="2 3">
    <name type="scientific">Mycolicibacterium frederiksbergense</name>
    <dbReference type="NCBI Taxonomy" id="117567"/>
    <lineage>
        <taxon>Bacteria</taxon>
        <taxon>Bacillati</taxon>
        <taxon>Actinomycetota</taxon>
        <taxon>Actinomycetes</taxon>
        <taxon>Mycobacteriales</taxon>
        <taxon>Mycobacteriaceae</taxon>
        <taxon>Mycolicibacterium</taxon>
    </lineage>
</organism>
<keyword evidence="2" id="KW-0614">Plasmid</keyword>
<dbReference type="AlphaFoldDB" id="A0A6H0RYQ9"/>
<feature type="compositionally biased region" description="Gly residues" evidence="1">
    <location>
        <begin position="99"/>
        <end position="108"/>
    </location>
</feature>
<feature type="region of interest" description="Disordered" evidence="1">
    <location>
        <begin position="279"/>
        <end position="338"/>
    </location>
</feature>
<protein>
    <submittedName>
        <fullName evidence="2">Uncharacterized protein</fullName>
    </submittedName>
</protein>
<name>A0A6H0RYQ9_9MYCO</name>
<evidence type="ECO:0000256" key="1">
    <source>
        <dbReference type="SAM" id="MobiDB-lite"/>
    </source>
</evidence>
<dbReference type="EMBL" id="CP038797">
    <property type="protein sequence ID" value="QIV79621.1"/>
    <property type="molecule type" value="Genomic_DNA"/>
</dbReference>
<evidence type="ECO:0000313" key="2">
    <source>
        <dbReference type="EMBL" id="QIV79621.1"/>
    </source>
</evidence>